<feature type="domain" description="Transposase IS701-like DDE" evidence="1">
    <location>
        <begin position="55"/>
        <end position="106"/>
    </location>
</feature>
<dbReference type="EMBL" id="KE356560">
    <property type="protein sequence ID" value="ERG91790.1"/>
    <property type="molecule type" value="Genomic_DNA"/>
</dbReference>
<dbReference type="Pfam" id="PF13546">
    <property type="entry name" value="DDE_5"/>
    <property type="match status" value="1"/>
</dbReference>
<dbReference type="PANTHER" id="PTHR33627">
    <property type="entry name" value="TRANSPOSASE"/>
    <property type="match status" value="1"/>
</dbReference>
<sequence length="117" mass="12453">MWAGTSGAYCAPEVPTPSLTSLRKCISIKNDSNGLFLRVRGHTKTSKVSFGERVPEAIQDREAALIVDGIGTSKSGDESVGVARQWCGATGKLDNCQVTVNCTLARPGERQNADQLT</sequence>
<evidence type="ECO:0000313" key="3">
    <source>
        <dbReference type="Proteomes" id="UP000030649"/>
    </source>
</evidence>
<dbReference type="AlphaFoldDB" id="U1N5A8"/>
<accession>U1N5A8</accession>
<dbReference type="PANTHER" id="PTHR33627:SF1">
    <property type="entry name" value="TRANSPOSASE"/>
    <property type="match status" value="1"/>
</dbReference>
<proteinExistence type="predicted"/>
<reference evidence="2 3" key="1">
    <citation type="journal article" date="2013" name="PLoS ONE">
        <title>Assembly-driven community genomics of a hypersaline microbial ecosystem.</title>
        <authorList>
            <person name="Podell S."/>
            <person name="Ugalde J.A."/>
            <person name="Narasingarao P."/>
            <person name="Banfield J.F."/>
            <person name="Heidelberg K.B."/>
            <person name="Allen E.E."/>
        </authorList>
    </citation>
    <scope>NUCLEOTIDE SEQUENCE [LARGE SCALE GENOMIC DNA]</scope>
    <source>
        <strain evidence="3">J07HQW1</strain>
    </source>
</reference>
<dbReference type="InterPro" id="IPR039365">
    <property type="entry name" value="IS701-like"/>
</dbReference>
<evidence type="ECO:0000313" key="2">
    <source>
        <dbReference type="EMBL" id="ERG91790.1"/>
    </source>
</evidence>
<evidence type="ECO:0000259" key="1">
    <source>
        <dbReference type="Pfam" id="PF13546"/>
    </source>
</evidence>
<dbReference type="Proteomes" id="UP000030649">
    <property type="component" value="Unassembled WGS sequence"/>
</dbReference>
<gene>
    <name evidence="2" type="ORF">J07HQW1_01824</name>
</gene>
<dbReference type="HOGENOM" id="CLU_2079381_0_0_2"/>
<dbReference type="InterPro" id="IPR038721">
    <property type="entry name" value="IS701-like_DDE_dom"/>
</dbReference>
<dbReference type="STRING" id="1238424.J07HQW1_01824"/>
<name>U1N5A8_9EURY</name>
<protein>
    <recommendedName>
        <fullName evidence="1">Transposase IS701-like DDE domain-containing protein</fullName>
    </recommendedName>
</protein>
<organism evidence="2 3">
    <name type="scientific">Haloquadratum walsbyi J07HQW1</name>
    <dbReference type="NCBI Taxonomy" id="1238424"/>
    <lineage>
        <taxon>Archaea</taxon>
        <taxon>Methanobacteriati</taxon>
        <taxon>Methanobacteriota</taxon>
        <taxon>Stenosarchaea group</taxon>
        <taxon>Halobacteria</taxon>
        <taxon>Halobacteriales</taxon>
        <taxon>Haloferacaceae</taxon>
        <taxon>Haloquadratum</taxon>
    </lineage>
</organism>